<evidence type="ECO:0000256" key="2">
    <source>
        <dbReference type="ARBA" id="ARBA00022679"/>
    </source>
</evidence>
<keyword evidence="1" id="KW-0489">Methyltransferase</keyword>
<dbReference type="InterPro" id="IPR002941">
    <property type="entry name" value="DNA_methylase_N4/N6"/>
</dbReference>
<keyword evidence="2" id="KW-0808">Transferase</keyword>
<dbReference type="Pfam" id="PF01555">
    <property type="entry name" value="N6_N4_Mtase"/>
    <property type="match status" value="1"/>
</dbReference>
<dbReference type="PRINTS" id="PR00508">
    <property type="entry name" value="S21N4MTFRASE"/>
</dbReference>
<dbReference type="InterPro" id="IPR029063">
    <property type="entry name" value="SAM-dependent_MTases_sf"/>
</dbReference>
<sequence length="163" mass="18198">RNRRSVWEIATQPYAKAHFATFPEKLVEPCILAGTSEWGCCPECGAPWERVVDVDYVQPHTRPGNPAIDRSRYEGRHEEGVGYRPEHVLSRQNRTTGWRPTCAHDGEPVPCTILDPFSGAGTVGLVADRLGRNAILIDQSQEYCEMAQKRVQADGGMFAETFP</sequence>
<gene>
    <name evidence="4" type="ORF">LCGC14_2030070</name>
</gene>
<evidence type="ECO:0000256" key="1">
    <source>
        <dbReference type="ARBA" id="ARBA00022603"/>
    </source>
</evidence>
<comment type="caution">
    <text evidence="4">The sequence shown here is derived from an EMBL/GenBank/DDBJ whole genome shotgun (WGS) entry which is preliminary data.</text>
</comment>
<dbReference type="InterPro" id="IPR001091">
    <property type="entry name" value="RM_Methyltransferase"/>
</dbReference>
<dbReference type="GO" id="GO:0008170">
    <property type="term" value="F:N-methyltransferase activity"/>
    <property type="evidence" value="ECO:0007669"/>
    <property type="project" value="InterPro"/>
</dbReference>
<organism evidence="4">
    <name type="scientific">marine sediment metagenome</name>
    <dbReference type="NCBI Taxonomy" id="412755"/>
    <lineage>
        <taxon>unclassified sequences</taxon>
        <taxon>metagenomes</taxon>
        <taxon>ecological metagenomes</taxon>
    </lineage>
</organism>
<dbReference type="Gene3D" id="3.40.50.150">
    <property type="entry name" value="Vaccinia Virus protein VP39"/>
    <property type="match status" value="2"/>
</dbReference>
<dbReference type="EMBL" id="LAZR01023613">
    <property type="protein sequence ID" value="KKL77917.1"/>
    <property type="molecule type" value="Genomic_DNA"/>
</dbReference>
<reference evidence="4" key="1">
    <citation type="journal article" date="2015" name="Nature">
        <title>Complex archaea that bridge the gap between prokaryotes and eukaryotes.</title>
        <authorList>
            <person name="Spang A."/>
            <person name="Saw J.H."/>
            <person name="Jorgensen S.L."/>
            <person name="Zaremba-Niedzwiedzka K."/>
            <person name="Martijn J."/>
            <person name="Lind A.E."/>
            <person name="van Eijk R."/>
            <person name="Schleper C."/>
            <person name="Guy L."/>
            <person name="Ettema T.J."/>
        </authorList>
    </citation>
    <scope>NUCLEOTIDE SEQUENCE</scope>
</reference>
<accession>A0A0F9HS11</accession>
<proteinExistence type="predicted"/>
<dbReference type="GO" id="GO:0032259">
    <property type="term" value="P:methylation"/>
    <property type="evidence" value="ECO:0007669"/>
    <property type="project" value="UniProtKB-KW"/>
</dbReference>
<feature type="domain" description="DNA methylase N-4/N-6" evidence="3">
    <location>
        <begin position="112"/>
        <end position="149"/>
    </location>
</feature>
<dbReference type="SUPFAM" id="SSF53335">
    <property type="entry name" value="S-adenosyl-L-methionine-dependent methyltransferases"/>
    <property type="match status" value="1"/>
</dbReference>
<protein>
    <recommendedName>
        <fullName evidence="3">DNA methylase N-4/N-6 domain-containing protein</fullName>
    </recommendedName>
</protein>
<dbReference type="GO" id="GO:0003677">
    <property type="term" value="F:DNA binding"/>
    <property type="evidence" value="ECO:0007669"/>
    <property type="project" value="InterPro"/>
</dbReference>
<dbReference type="AlphaFoldDB" id="A0A0F9HS11"/>
<feature type="non-terminal residue" evidence="4">
    <location>
        <position position="1"/>
    </location>
</feature>
<name>A0A0F9HS11_9ZZZZ</name>
<evidence type="ECO:0000313" key="4">
    <source>
        <dbReference type="EMBL" id="KKL77917.1"/>
    </source>
</evidence>
<evidence type="ECO:0000259" key="3">
    <source>
        <dbReference type="Pfam" id="PF01555"/>
    </source>
</evidence>